<gene>
    <name evidence="2" type="ORF">BCR42DRAFT_395277</name>
</gene>
<dbReference type="EMBL" id="MCGE01000021">
    <property type="protein sequence ID" value="ORZ11617.1"/>
    <property type="molecule type" value="Genomic_DNA"/>
</dbReference>
<evidence type="ECO:0000313" key="3">
    <source>
        <dbReference type="Proteomes" id="UP000193560"/>
    </source>
</evidence>
<feature type="transmembrane region" description="Helical" evidence="1">
    <location>
        <begin position="47"/>
        <end position="67"/>
    </location>
</feature>
<comment type="caution">
    <text evidence="2">The sequence shown here is derived from an EMBL/GenBank/DDBJ whole genome shotgun (WGS) entry which is preliminary data.</text>
</comment>
<keyword evidence="1" id="KW-0472">Membrane</keyword>
<protein>
    <submittedName>
        <fullName evidence="2">Uncharacterized protein</fullName>
    </submittedName>
</protein>
<accession>A0A1X2I8J4</accession>
<keyword evidence="1" id="KW-1133">Transmembrane helix</keyword>
<evidence type="ECO:0000256" key="1">
    <source>
        <dbReference type="SAM" id="Phobius"/>
    </source>
</evidence>
<sequence>MLSSPASVSSALLLVFALLSFGVSNYFFLVVLVGPVVCWISKSRIQLVYIYLVATVASLACLWTAVACLAPEPSWPLNYAVWYWLWLVLLGAECRYFVSLRWKQLAALPWCFLWLVVVVVLRFFLWIPNRWIVSGGIPFACVWQDRVDAFVGMINELDLPGVFDAAPSPSGDLDDEFLDMFSSMHVLPLGLPPLSRQPCKCLHLDDNPANVCIWTVIGGDMTVGSNKELPKQCLFDTESYDSYRITVVRLVKHYDLRYLDNWFVALVVDDVSLSLNDGRIEKVDVEWYRDGTRQRRPNDDDIPLAMIDTLTKKNFTSI</sequence>
<keyword evidence="3" id="KW-1185">Reference proteome</keyword>
<reference evidence="2 3" key="1">
    <citation type="submission" date="2016-07" db="EMBL/GenBank/DDBJ databases">
        <title>Pervasive Adenine N6-methylation of Active Genes in Fungi.</title>
        <authorList>
            <consortium name="DOE Joint Genome Institute"/>
            <person name="Mondo S.J."/>
            <person name="Dannebaum R.O."/>
            <person name="Kuo R.C."/>
            <person name="Labutti K."/>
            <person name="Haridas S."/>
            <person name="Kuo A."/>
            <person name="Salamov A."/>
            <person name="Ahrendt S.R."/>
            <person name="Lipzen A."/>
            <person name="Sullivan W."/>
            <person name="Andreopoulos W.B."/>
            <person name="Clum A."/>
            <person name="Lindquist E."/>
            <person name="Daum C."/>
            <person name="Ramamoorthy G.K."/>
            <person name="Gryganskyi A."/>
            <person name="Culley D."/>
            <person name="Magnuson J.K."/>
            <person name="James T.Y."/>
            <person name="O'Malley M.A."/>
            <person name="Stajich J.E."/>
            <person name="Spatafora J.W."/>
            <person name="Visel A."/>
            <person name="Grigoriev I.V."/>
        </authorList>
    </citation>
    <scope>NUCLEOTIDE SEQUENCE [LARGE SCALE GENOMIC DNA]</scope>
    <source>
        <strain evidence="2 3">NRRL 1336</strain>
    </source>
</reference>
<name>A0A1X2I8J4_9FUNG</name>
<dbReference type="AlphaFoldDB" id="A0A1X2I8J4"/>
<feature type="transmembrane region" description="Helical" evidence="1">
    <location>
        <begin position="79"/>
        <end position="98"/>
    </location>
</feature>
<organism evidence="2 3">
    <name type="scientific">Absidia repens</name>
    <dbReference type="NCBI Taxonomy" id="90262"/>
    <lineage>
        <taxon>Eukaryota</taxon>
        <taxon>Fungi</taxon>
        <taxon>Fungi incertae sedis</taxon>
        <taxon>Mucoromycota</taxon>
        <taxon>Mucoromycotina</taxon>
        <taxon>Mucoromycetes</taxon>
        <taxon>Mucorales</taxon>
        <taxon>Cunninghamellaceae</taxon>
        <taxon>Absidia</taxon>
    </lineage>
</organism>
<dbReference type="Proteomes" id="UP000193560">
    <property type="component" value="Unassembled WGS sequence"/>
</dbReference>
<feature type="transmembrane region" description="Helical" evidence="1">
    <location>
        <begin position="12"/>
        <end position="40"/>
    </location>
</feature>
<keyword evidence="1" id="KW-0812">Transmembrane</keyword>
<feature type="transmembrane region" description="Helical" evidence="1">
    <location>
        <begin position="105"/>
        <end position="127"/>
    </location>
</feature>
<proteinExistence type="predicted"/>
<evidence type="ECO:0000313" key="2">
    <source>
        <dbReference type="EMBL" id="ORZ11617.1"/>
    </source>
</evidence>